<name>A0A939KP13_9PROT</name>
<dbReference type="RefSeq" id="WP_207846955.1">
    <property type="nucleotide sequence ID" value="NZ_JAFVMH010000008.1"/>
</dbReference>
<organism evidence="2 3">
    <name type="scientific">Acetobacter garciniae</name>
    <dbReference type="NCBI Taxonomy" id="2817435"/>
    <lineage>
        <taxon>Bacteria</taxon>
        <taxon>Pseudomonadati</taxon>
        <taxon>Pseudomonadota</taxon>
        <taxon>Alphaproteobacteria</taxon>
        <taxon>Acetobacterales</taxon>
        <taxon>Acetobacteraceae</taxon>
        <taxon>Acetobacter</taxon>
    </lineage>
</organism>
<accession>A0A939KP13</accession>
<gene>
    <name evidence="2" type="ORF">J2D77_14130</name>
</gene>
<keyword evidence="3" id="KW-1185">Reference proteome</keyword>
<feature type="region of interest" description="Disordered" evidence="1">
    <location>
        <begin position="549"/>
        <end position="568"/>
    </location>
</feature>
<sequence>MSGSLTGASTASSPISALLTELDRQQKAVPEEQRGLTRELEELRQRLEKDPSLENDAQYCTQVAWLIQDWQKFSGTGQAPVVSPLLAGGLQAFASQYPGLQNPTLEAMLGQTEAIQDRALLNDIRRSAVEMSTMPPEQQSFLLVRTAVENLAARATDAGMVLAAAAPGVAADPNQGTLSLDNGAIAQPVPVQATPAATPVAPVADVAPASAADPAQEEISATQPAAAPVAEVAPVQAVDAVPEQAVTAQDAAPVEQQAAEQTVASEEAAGPRHLTKEYEEQLRNEAAQINNTAENTPPEANQTGQNSPSPAAEKVKARDQGEGASQATENGWASKEKEQREKNLAAQASQSAQQATPAQSAPKQSGSIAGHVISKMANGFASWSANNQAESDRRRIDKLTADIDRNAAQASENFHALKRAAGPFFQKLEATAAQEGVKVPQLLKGMTEGSKNFGLWQEFTRLRMNDPGVQFAYEALTASMSDMRRNLTSLQGEAEQRGATQNQAVVQTQDKAGKLALEMEGVPGMEPGKTLIQSIGGIVEKLMEKMRSFLGLDRQKEQKRETEPSRGP</sequence>
<evidence type="ECO:0000313" key="3">
    <source>
        <dbReference type="Proteomes" id="UP000664073"/>
    </source>
</evidence>
<dbReference type="EMBL" id="JAFVMH010000008">
    <property type="protein sequence ID" value="MBO1326290.1"/>
    <property type="molecule type" value="Genomic_DNA"/>
</dbReference>
<dbReference type="Proteomes" id="UP000664073">
    <property type="component" value="Unassembled WGS sequence"/>
</dbReference>
<feature type="region of interest" description="Disordered" evidence="1">
    <location>
        <begin position="246"/>
        <end position="271"/>
    </location>
</feature>
<protein>
    <submittedName>
        <fullName evidence="2">Uncharacterized protein</fullName>
    </submittedName>
</protein>
<comment type="caution">
    <text evidence="2">The sequence shown here is derived from an EMBL/GenBank/DDBJ whole genome shotgun (WGS) entry which is preliminary data.</text>
</comment>
<feature type="compositionally biased region" description="Basic and acidic residues" evidence="1">
    <location>
        <begin position="334"/>
        <end position="343"/>
    </location>
</feature>
<feature type="compositionally biased region" description="Polar residues" evidence="1">
    <location>
        <begin position="293"/>
        <end position="309"/>
    </location>
</feature>
<reference evidence="2" key="1">
    <citation type="submission" date="2021-03" db="EMBL/GenBank/DDBJ databases">
        <title>The complete genome sequence of Acetobacter sp. TBRC 12339.</title>
        <authorList>
            <person name="Charoenyingcharoen P."/>
            <person name="Yukphan P."/>
        </authorList>
    </citation>
    <scope>NUCLEOTIDE SEQUENCE</scope>
    <source>
        <strain evidence="2">TBRC 12339</strain>
    </source>
</reference>
<dbReference type="AlphaFoldDB" id="A0A939KP13"/>
<feature type="compositionally biased region" description="Low complexity" evidence="1">
    <location>
        <begin position="345"/>
        <end position="365"/>
    </location>
</feature>
<proteinExistence type="predicted"/>
<evidence type="ECO:0000256" key="1">
    <source>
        <dbReference type="SAM" id="MobiDB-lite"/>
    </source>
</evidence>
<evidence type="ECO:0000313" key="2">
    <source>
        <dbReference type="EMBL" id="MBO1326290.1"/>
    </source>
</evidence>
<feature type="region of interest" description="Disordered" evidence="1">
    <location>
        <begin position="293"/>
        <end position="367"/>
    </location>
</feature>